<keyword evidence="2" id="KW-1185">Reference proteome</keyword>
<dbReference type="EnsemblMetazoa" id="tetur08g07570.1">
    <property type="protein sequence ID" value="tetur08g07570.1"/>
    <property type="gene ID" value="tetur08g07570"/>
</dbReference>
<sequence>MGLGIKIGFDDKSDDSKSERLIDVGKTIGPVDGSDVNEVEEIDEFSSQDLDSRRSESRLRLSLDRLLDFDFFDLRLRFPFFREFFFLSATGSTTILADCFEEINWLSCFEVANE</sequence>
<reference evidence="1" key="2">
    <citation type="submission" date="2015-06" db="UniProtKB">
        <authorList>
            <consortium name="EnsemblMetazoa"/>
        </authorList>
    </citation>
    <scope>IDENTIFICATION</scope>
</reference>
<protein>
    <submittedName>
        <fullName evidence="1">Uncharacterized protein</fullName>
    </submittedName>
</protein>
<dbReference type="AlphaFoldDB" id="T1KCG8"/>
<evidence type="ECO:0000313" key="2">
    <source>
        <dbReference type="Proteomes" id="UP000015104"/>
    </source>
</evidence>
<dbReference type="HOGENOM" id="CLU_2124197_0_0_1"/>
<dbReference type="Proteomes" id="UP000015104">
    <property type="component" value="Unassembled WGS sequence"/>
</dbReference>
<organism evidence="1 2">
    <name type="scientific">Tetranychus urticae</name>
    <name type="common">Two-spotted spider mite</name>
    <dbReference type="NCBI Taxonomy" id="32264"/>
    <lineage>
        <taxon>Eukaryota</taxon>
        <taxon>Metazoa</taxon>
        <taxon>Ecdysozoa</taxon>
        <taxon>Arthropoda</taxon>
        <taxon>Chelicerata</taxon>
        <taxon>Arachnida</taxon>
        <taxon>Acari</taxon>
        <taxon>Acariformes</taxon>
        <taxon>Trombidiformes</taxon>
        <taxon>Prostigmata</taxon>
        <taxon>Eleutherengona</taxon>
        <taxon>Raphignathae</taxon>
        <taxon>Tetranychoidea</taxon>
        <taxon>Tetranychidae</taxon>
        <taxon>Tetranychus</taxon>
    </lineage>
</organism>
<name>T1KCG8_TETUR</name>
<proteinExistence type="predicted"/>
<reference evidence="2" key="1">
    <citation type="submission" date="2011-08" db="EMBL/GenBank/DDBJ databases">
        <authorList>
            <person name="Rombauts S."/>
        </authorList>
    </citation>
    <scope>NUCLEOTIDE SEQUENCE</scope>
    <source>
        <strain evidence="2">London</strain>
    </source>
</reference>
<evidence type="ECO:0000313" key="1">
    <source>
        <dbReference type="EnsemblMetazoa" id="tetur08g07570.1"/>
    </source>
</evidence>
<dbReference type="EMBL" id="CAEY01001960">
    <property type="status" value="NOT_ANNOTATED_CDS"/>
    <property type="molecule type" value="Genomic_DNA"/>
</dbReference>
<accession>T1KCG8</accession>